<dbReference type="Pfam" id="PF13532">
    <property type="entry name" value="2OG-FeII_Oxy_2"/>
    <property type="match status" value="1"/>
</dbReference>
<accession>A0A292PYZ0</accession>
<feature type="domain" description="Fe2OG dioxygenase" evidence="8">
    <location>
        <begin position="101"/>
        <end position="230"/>
    </location>
</feature>
<evidence type="ECO:0000256" key="1">
    <source>
        <dbReference type="ARBA" id="ARBA00004123"/>
    </source>
</evidence>
<dbReference type="GO" id="GO:0046872">
    <property type="term" value="F:metal ion binding"/>
    <property type="evidence" value="ECO:0007669"/>
    <property type="project" value="UniProtKB-KW"/>
</dbReference>
<dbReference type="PANTHER" id="PTHR46030:SF1">
    <property type="entry name" value="ALPHA-KETOGLUTARATE-DEPENDENT DIOXYGENASE ALKB HOMOLOG 6"/>
    <property type="match status" value="1"/>
</dbReference>
<keyword evidence="10" id="KW-1185">Reference proteome</keyword>
<keyword evidence="4" id="KW-0223">Dioxygenase</keyword>
<organism evidence="9 10">
    <name type="scientific">Tuber aestivum</name>
    <name type="common">summer truffle</name>
    <dbReference type="NCBI Taxonomy" id="59557"/>
    <lineage>
        <taxon>Eukaryota</taxon>
        <taxon>Fungi</taxon>
        <taxon>Dikarya</taxon>
        <taxon>Ascomycota</taxon>
        <taxon>Pezizomycotina</taxon>
        <taxon>Pezizomycetes</taxon>
        <taxon>Pezizales</taxon>
        <taxon>Tuberaceae</taxon>
        <taxon>Tuber</taxon>
    </lineage>
</organism>
<evidence type="ECO:0000259" key="8">
    <source>
        <dbReference type="PROSITE" id="PS51471"/>
    </source>
</evidence>
<comment type="similarity">
    <text evidence="2">Belongs to the alkB family.</text>
</comment>
<protein>
    <recommendedName>
        <fullName evidence="8">Fe2OG dioxygenase domain-containing protein</fullName>
    </recommendedName>
</protein>
<dbReference type="Proteomes" id="UP001412239">
    <property type="component" value="Unassembled WGS sequence"/>
</dbReference>
<dbReference type="InterPro" id="IPR027450">
    <property type="entry name" value="AlkB-like"/>
</dbReference>
<evidence type="ECO:0000256" key="3">
    <source>
        <dbReference type="ARBA" id="ARBA00022723"/>
    </source>
</evidence>
<evidence type="ECO:0000256" key="6">
    <source>
        <dbReference type="ARBA" id="ARBA00023004"/>
    </source>
</evidence>
<dbReference type="Gene3D" id="2.60.120.590">
    <property type="entry name" value="Alpha-ketoglutarate-dependent dioxygenase AlkB-like"/>
    <property type="match status" value="1"/>
</dbReference>
<name>A0A292PYZ0_9PEZI</name>
<evidence type="ECO:0000313" key="9">
    <source>
        <dbReference type="EMBL" id="CUS12812.1"/>
    </source>
</evidence>
<dbReference type="SUPFAM" id="SSF51197">
    <property type="entry name" value="Clavaminate synthase-like"/>
    <property type="match status" value="1"/>
</dbReference>
<keyword evidence="6" id="KW-0408">Iron</keyword>
<proteinExistence type="inferred from homology"/>
<evidence type="ECO:0000256" key="7">
    <source>
        <dbReference type="ARBA" id="ARBA00023242"/>
    </source>
</evidence>
<reference evidence="9" key="1">
    <citation type="submission" date="2015-10" db="EMBL/GenBank/DDBJ databases">
        <authorList>
            <person name="Regsiter A."/>
            <person name="william w."/>
        </authorList>
    </citation>
    <scope>NUCLEOTIDE SEQUENCE</scope>
    <source>
        <strain evidence="9">Montdore</strain>
    </source>
</reference>
<evidence type="ECO:0000256" key="5">
    <source>
        <dbReference type="ARBA" id="ARBA00023002"/>
    </source>
</evidence>
<dbReference type="PROSITE" id="PS51471">
    <property type="entry name" value="FE2OG_OXY"/>
    <property type="match status" value="1"/>
</dbReference>
<dbReference type="EMBL" id="LN890983">
    <property type="protein sequence ID" value="CUS12812.1"/>
    <property type="molecule type" value="Genomic_DNA"/>
</dbReference>
<dbReference type="PANTHER" id="PTHR46030">
    <property type="entry name" value="ALPHA-KETOGLUTARATE-DEPENDENT DIOXYGENASE ALKB HOMOLOG 6"/>
    <property type="match status" value="1"/>
</dbReference>
<evidence type="ECO:0000256" key="2">
    <source>
        <dbReference type="ARBA" id="ARBA00007879"/>
    </source>
</evidence>
<dbReference type="InterPro" id="IPR005123">
    <property type="entry name" value="Oxoglu/Fe-dep_dioxygenase_dom"/>
</dbReference>
<comment type="subcellular location">
    <subcellularLocation>
        <location evidence="1">Nucleus</location>
    </subcellularLocation>
</comment>
<dbReference type="InterPro" id="IPR037151">
    <property type="entry name" value="AlkB-like_sf"/>
</dbReference>
<dbReference type="InterPro" id="IPR032862">
    <property type="entry name" value="ALKBH6"/>
</dbReference>
<dbReference type="AlphaFoldDB" id="A0A292PYZ0"/>
<keyword evidence="5" id="KW-0560">Oxidoreductase</keyword>
<dbReference type="GO" id="GO:0005634">
    <property type="term" value="C:nucleus"/>
    <property type="evidence" value="ECO:0007669"/>
    <property type="project" value="UniProtKB-SubCell"/>
</dbReference>
<evidence type="ECO:0000256" key="4">
    <source>
        <dbReference type="ARBA" id="ARBA00022964"/>
    </source>
</evidence>
<sequence>MPTPPDSQIPTLPQSLHYYPAFLPAAISSSLLQKVLQTPKPKWTHLRRRRLQSYPTSLTQNTNALLVPAPSLSPPLPAWLADPVIPRMRELDIWAGAPHGGPNHVLVNEYLPGQGILPHEDGGAYWPVVGTVSLGGVVVLDVYEKRKGAEGEEGGVGVRVGRVLLEDGSLLVTTGDMYTSYLHGIAEVMADDDLGPETIANWELLGDKERFKSGRSERGTRISLTYRDVLKVVKVGGGFLRK</sequence>
<keyword evidence="7" id="KW-0539">Nucleus</keyword>
<dbReference type="GO" id="GO:0051213">
    <property type="term" value="F:dioxygenase activity"/>
    <property type="evidence" value="ECO:0007669"/>
    <property type="project" value="UniProtKB-KW"/>
</dbReference>
<evidence type="ECO:0000313" key="10">
    <source>
        <dbReference type="Proteomes" id="UP001412239"/>
    </source>
</evidence>
<gene>
    <name evidence="9" type="ORF">GSTUAT00003085001</name>
</gene>
<keyword evidence="3" id="KW-0479">Metal-binding</keyword>